<evidence type="ECO:0000256" key="1">
    <source>
        <dbReference type="SAM" id="MobiDB-lite"/>
    </source>
</evidence>
<sequence>MRLKNNMDATGFFPDEESGSLRGLTPWQTFLVEGSPVPVTNAIVTANRTVPKATPGASRTITPSAVSPGTSSTSYSPNFCFLAKRQSLTPTTAGAKVTVVKAIVEWGDKPHFNKLQEILIEVDESIAIVSI</sequence>
<protein>
    <submittedName>
        <fullName evidence="2">Uncharacterized protein</fullName>
    </submittedName>
</protein>
<feature type="compositionally biased region" description="Polar residues" evidence="1">
    <location>
        <begin position="57"/>
        <end position="72"/>
    </location>
</feature>
<dbReference type="AlphaFoldDB" id="A0A1X7TWJ5"/>
<organism evidence="2">
    <name type="scientific">Amphimedon queenslandica</name>
    <name type="common">Sponge</name>
    <dbReference type="NCBI Taxonomy" id="400682"/>
    <lineage>
        <taxon>Eukaryota</taxon>
        <taxon>Metazoa</taxon>
        <taxon>Porifera</taxon>
        <taxon>Demospongiae</taxon>
        <taxon>Heteroscleromorpha</taxon>
        <taxon>Haplosclerida</taxon>
        <taxon>Niphatidae</taxon>
        <taxon>Amphimedon</taxon>
    </lineage>
</organism>
<reference evidence="2" key="1">
    <citation type="submission" date="2017-05" db="UniProtKB">
        <authorList>
            <consortium name="EnsemblMetazoa"/>
        </authorList>
    </citation>
    <scope>IDENTIFICATION</scope>
</reference>
<proteinExistence type="predicted"/>
<name>A0A1X7TWJ5_AMPQE</name>
<dbReference type="EnsemblMetazoa" id="Aqu2.1.19613_001">
    <property type="protein sequence ID" value="Aqu2.1.19613_001"/>
    <property type="gene ID" value="Aqu2.1.19613"/>
</dbReference>
<evidence type="ECO:0000313" key="2">
    <source>
        <dbReference type="EnsemblMetazoa" id="Aqu2.1.19613_001"/>
    </source>
</evidence>
<feature type="region of interest" description="Disordered" evidence="1">
    <location>
        <begin position="52"/>
        <end position="72"/>
    </location>
</feature>
<dbReference type="InParanoid" id="A0A1X7TWJ5"/>
<accession>A0A1X7TWJ5</accession>